<dbReference type="SMART" id="SM00567">
    <property type="entry name" value="EZ_HEAT"/>
    <property type="match status" value="2"/>
</dbReference>
<protein>
    <submittedName>
        <fullName evidence="1">Uncharacterized protein</fullName>
    </submittedName>
</protein>
<dbReference type="InterPro" id="IPR011989">
    <property type="entry name" value="ARM-like"/>
</dbReference>
<proteinExistence type="predicted"/>
<dbReference type="Pfam" id="PF13646">
    <property type="entry name" value="HEAT_2"/>
    <property type="match status" value="1"/>
</dbReference>
<keyword evidence="2" id="KW-1185">Reference proteome</keyword>
<dbReference type="SUPFAM" id="SSF48371">
    <property type="entry name" value="ARM repeat"/>
    <property type="match status" value="1"/>
</dbReference>
<name>A0A0K0XV77_9GAMM</name>
<dbReference type="EMBL" id="CP012154">
    <property type="protein sequence ID" value="AKS41583.1"/>
    <property type="molecule type" value="Genomic_DNA"/>
</dbReference>
<dbReference type="AlphaFoldDB" id="A0A0K0XV77"/>
<dbReference type="InterPro" id="IPR016024">
    <property type="entry name" value="ARM-type_fold"/>
</dbReference>
<organism evidence="1 2">
    <name type="scientific">Wenzhouxiangella marina</name>
    <dbReference type="NCBI Taxonomy" id="1579979"/>
    <lineage>
        <taxon>Bacteria</taxon>
        <taxon>Pseudomonadati</taxon>
        <taxon>Pseudomonadota</taxon>
        <taxon>Gammaproteobacteria</taxon>
        <taxon>Chromatiales</taxon>
        <taxon>Wenzhouxiangellaceae</taxon>
        <taxon>Wenzhouxiangella</taxon>
    </lineage>
</organism>
<accession>A0A0K0XV77</accession>
<dbReference type="KEGG" id="wma:WM2015_1209"/>
<gene>
    <name evidence="1" type="ORF">WM2015_1209</name>
</gene>
<dbReference type="Gene3D" id="1.25.10.10">
    <property type="entry name" value="Leucine-rich Repeat Variant"/>
    <property type="match status" value="1"/>
</dbReference>
<dbReference type="RefSeq" id="WP_049725217.1">
    <property type="nucleotide sequence ID" value="NZ_CP012154.1"/>
</dbReference>
<sequence length="442" mass="48655">MAGTLGRLIAFVLTLALVSSGTIEATSKQIGRKFRSAEPPADGLARALDLLERLEETEQGNAWPTLAGFLRLGPSAKQADKRLMEIAERRPDIMQDMLRVLLAIRSPLAAQLVNEEILQALESDASQEHLPFGFFTARSLSAIGREAVAAEPALIEVLRRSVHRESRLLAARTLGFIGSPASLSALLEALDSPSDVVLNWNAAHALGRIADLGALNALEAAATDHWYPPVRQAAAQAIQSLNGASVYVPLRRDVYDWAIDFNSNEAIGSEIEPCDLWPDSETAIIKTPFIAKDPHDIVKVPGLHLEIRNHPEDQLERPVAPRFVVPVEGGWLGGSDRGEWGGELVYFDENGDQKILLWAGVRFIHRFGSAFIALVQEYSDHGAVFRLSRNSRGHWVARFWRGLPGRPRWSWQEDSGDLIIHTSAGRIGLDEAGRMRMANCEE</sequence>
<evidence type="ECO:0000313" key="2">
    <source>
        <dbReference type="Proteomes" id="UP000066624"/>
    </source>
</evidence>
<reference evidence="1 2" key="1">
    <citation type="submission" date="2015-07" db="EMBL/GenBank/DDBJ databases">
        <authorList>
            <person name="Noorani M."/>
        </authorList>
    </citation>
    <scope>NUCLEOTIDE SEQUENCE [LARGE SCALE GENOMIC DNA]</scope>
    <source>
        <strain evidence="1 2">KCTC 42284</strain>
    </source>
</reference>
<dbReference type="Proteomes" id="UP000066624">
    <property type="component" value="Chromosome"/>
</dbReference>
<dbReference type="InterPro" id="IPR004155">
    <property type="entry name" value="PBS_lyase_HEAT"/>
</dbReference>
<evidence type="ECO:0000313" key="1">
    <source>
        <dbReference type="EMBL" id="AKS41583.1"/>
    </source>
</evidence>
<dbReference type="OrthoDB" id="7055541at2"/>
<dbReference type="STRING" id="1579979.WM2015_1209"/>
<dbReference type="PATRIC" id="fig|1579979.3.peg.1238"/>